<dbReference type="InterPro" id="IPR037042">
    <property type="entry name" value="YdaT-like_sf"/>
</dbReference>
<evidence type="ECO:0000313" key="1">
    <source>
        <dbReference type="EMBL" id="POU67726.1"/>
    </source>
</evidence>
<dbReference type="OrthoDB" id="6423929at2"/>
<proteinExistence type="predicted"/>
<dbReference type="Proteomes" id="UP000237003">
    <property type="component" value="Unassembled WGS sequence"/>
</dbReference>
<gene>
    <name evidence="1" type="ORF">C3430_01100</name>
</gene>
<comment type="caution">
    <text evidence="1">The sequence shown here is derived from an EMBL/GenBank/DDBJ whole genome shotgun (WGS) entry which is preliminary data.</text>
</comment>
<organism evidence="1 2">
    <name type="scientific">Citrobacter amalonaticus</name>
    <dbReference type="NCBI Taxonomy" id="35703"/>
    <lineage>
        <taxon>Bacteria</taxon>
        <taxon>Pseudomonadati</taxon>
        <taxon>Pseudomonadota</taxon>
        <taxon>Gammaproteobacteria</taxon>
        <taxon>Enterobacterales</taxon>
        <taxon>Enterobacteriaceae</taxon>
        <taxon>Citrobacter</taxon>
    </lineage>
</organism>
<dbReference type="InterPro" id="IPR009364">
    <property type="entry name" value="YdaT-like"/>
</dbReference>
<dbReference type="AlphaFoldDB" id="A0A2S4S1H8"/>
<evidence type="ECO:0000313" key="2">
    <source>
        <dbReference type="Proteomes" id="UP000237003"/>
    </source>
</evidence>
<dbReference type="RefSeq" id="WP_103779168.1">
    <property type="nucleotide sequence ID" value="NZ_PQLX01000001.1"/>
</dbReference>
<sequence length="179" mass="20404">MQTLTYQNDSDIPRGGMINRAQTYKGPCHEDIRDAVRSWAGVDGQDVVSALIIEAYQAQGGDEITFPDDLSRQRQKLFRFLDNHFNSERYRENVRQLTPAILTVLPLEFRNRLLPEDNVMARLARLEKETSEAKIAVAMNAPRHQKLKELSEGIVEMYRVDPGLTGPLIEMVQMMLGAM</sequence>
<dbReference type="EMBL" id="PQLX01000001">
    <property type="protein sequence ID" value="POU67726.1"/>
    <property type="molecule type" value="Genomic_DNA"/>
</dbReference>
<dbReference type="Pfam" id="PF06254">
    <property type="entry name" value="YdaT_toxin"/>
    <property type="match status" value="1"/>
</dbReference>
<accession>A0A2S4S1H8</accession>
<reference evidence="1 2" key="1">
    <citation type="submission" date="2018-01" db="EMBL/GenBank/DDBJ databases">
        <title>Complete genome sequences of 14 Citrobacter spp. isolated from plant in Canada.</title>
        <authorList>
            <person name="Bhandare S.G."/>
            <person name="Colavecchio A."/>
            <person name="Jeukens J."/>
            <person name="Emond-Rheault J.-G."/>
            <person name="Freschi L."/>
            <person name="Hamel J."/>
            <person name="Kukavica-Ibrulj I."/>
            <person name="Levesque R."/>
            <person name="Goodridge L."/>
        </authorList>
    </citation>
    <scope>NUCLEOTIDE SEQUENCE [LARGE SCALE GENOMIC DNA]</scope>
    <source>
        <strain evidence="1 2">S1285</strain>
    </source>
</reference>
<name>A0A2S4S1H8_CITAM</name>
<dbReference type="Gene3D" id="1.10.3600.10">
    <property type="entry name" value="Putative bacterial toxin ydaT"/>
    <property type="match status" value="1"/>
</dbReference>
<protein>
    <submittedName>
        <fullName evidence="1">Regulator</fullName>
    </submittedName>
</protein>